<reference evidence="11 12" key="1">
    <citation type="submission" date="2019-02" db="EMBL/GenBank/DDBJ databases">
        <title>Deep-cultivation of Planctomycetes and their phenomic and genomic characterization uncovers novel biology.</title>
        <authorList>
            <person name="Wiegand S."/>
            <person name="Jogler M."/>
            <person name="Boedeker C."/>
            <person name="Pinto D."/>
            <person name="Vollmers J."/>
            <person name="Rivas-Marin E."/>
            <person name="Kohn T."/>
            <person name="Peeters S.H."/>
            <person name="Heuer A."/>
            <person name="Rast P."/>
            <person name="Oberbeckmann S."/>
            <person name="Bunk B."/>
            <person name="Jeske O."/>
            <person name="Meyerdierks A."/>
            <person name="Storesund J.E."/>
            <person name="Kallscheuer N."/>
            <person name="Luecker S."/>
            <person name="Lage O.M."/>
            <person name="Pohl T."/>
            <person name="Merkel B.J."/>
            <person name="Hornburger P."/>
            <person name="Mueller R.-W."/>
            <person name="Bruemmer F."/>
            <person name="Labrenz M."/>
            <person name="Spormann A.M."/>
            <person name="Op den Camp H."/>
            <person name="Overmann J."/>
            <person name="Amann R."/>
            <person name="Jetten M.S.M."/>
            <person name="Mascher T."/>
            <person name="Medema M.H."/>
            <person name="Devos D.P."/>
            <person name="Kaster A.-K."/>
            <person name="Ovreas L."/>
            <person name="Rohde M."/>
            <person name="Galperin M.Y."/>
            <person name="Jogler C."/>
        </authorList>
    </citation>
    <scope>NUCLEOTIDE SEQUENCE [LARGE SCALE GENOMIC DNA]</scope>
    <source>
        <strain evidence="11 12">Pla163</strain>
    </source>
</reference>
<dbReference type="InterPro" id="IPR038299">
    <property type="entry name" value="DAO_C_sf"/>
</dbReference>
<comment type="catalytic activity">
    <reaction evidence="7">
        <text>a quinone + sn-glycerol 3-phosphate = dihydroxyacetone phosphate + a quinol</text>
        <dbReference type="Rhea" id="RHEA:18977"/>
        <dbReference type="ChEBI" id="CHEBI:24646"/>
        <dbReference type="ChEBI" id="CHEBI:57597"/>
        <dbReference type="ChEBI" id="CHEBI:57642"/>
        <dbReference type="ChEBI" id="CHEBI:132124"/>
        <dbReference type="EC" id="1.1.5.3"/>
    </reaction>
</comment>
<dbReference type="InterPro" id="IPR036188">
    <property type="entry name" value="FAD/NAD-bd_sf"/>
</dbReference>
<evidence type="ECO:0000256" key="2">
    <source>
        <dbReference type="ARBA" id="ARBA00007330"/>
    </source>
</evidence>
<evidence type="ECO:0000259" key="9">
    <source>
        <dbReference type="Pfam" id="PF01266"/>
    </source>
</evidence>
<keyword evidence="5" id="KW-0274">FAD</keyword>
<proteinExistence type="inferred from homology"/>
<keyword evidence="12" id="KW-1185">Reference proteome</keyword>
<dbReference type="InterPro" id="IPR031656">
    <property type="entry name" value="DAO_C"/>
</dbReference>
<dbReference type="PRINTS" id="PR01001">
    <property type="entry name" value="FADG3PDH"/>
</dbReference>
<dbReference type="Pfam" id="PF01266">
    <property type="entry name" value="DAO"/>
    <property type="match status" value="1"/>
</dbReference>
<name>A0A518D4G7_9BACT</name>
<evidence type="ECO:0000256" key="4">
    <source>
        <dbReference type="ARBA" id="ARBA00022798"/>
    </source>
</evidence>
<dbReference type="PANTHER" id="PTHR11985:SF35">
    <property type="entry name" value="ANAEROBIC GLYCEROL-3-PHOSPHATE DEHYDROGENASE SUBUNIT A"/>
    <property type="match status" value="1"/>
</dbReference>
<sequence>MARVNADAPTPPPARARRLQRLASGERFDVLVVGGGVTGAGVALDLTCRGLKVALVERADWGQETSSASSRLLHGGLRYLETYEFGLVRESCLERSLLLRNAAGLAWPERFTFPLFRGGRVGRLKLAAGLGLYTALSVPRVLGIPGLVGVKDTQRAIPGIASGVIGAGQYLDGATDDARLVWSVVRTAIERGALCASRVAVTAIEQDGSGVEARLVDRLGASGPDADAPELGRLRADHAVLCGGPFTEQLRALAGLSGTWLSPTRGTHVVLPRHRLPTDGAVVFASPVDGRVMFVLPWPGHTIVGTTDVDAPVERRGNHERGEASDAEVEYLLASANGLVPGAALVRADVISVWSGLRPLLAAPKEDPSARSREERVERDGAITTIAGGKLTGFRSMAEKLGAQLVRHLERDGGPRADTGPNAPRLDGRRASPTRDLRLWGALDARVARPAWSSAEPDAAGLRDAALAGRYGRFAAAARRTAAEGPHAGREALDPQTTWADVAWAAEYEDALEPADVFVRRTDLGYTRPDVAGLAADEVASILAGRRSE</sequence>
<evidence type="ECO:0000256" key="6">
    <source>
        <dbReference type="ARBA" id="ARBA00023002"/>
    </source>
</evidence>
<dbReference type="GO" id="GO:0009331">
    <property type="term" value="C:glycerol-3-phosphate dehydrogenase (FAD) complex"/>
    <property type="evidence" value="ECO:0007669"/>
    <property type="project" value="UniProtKB-UniRule"/>
</dbReference>
<evidence type="ECO:0000256" key="7">
    <source>
        <dbReference type="RuleBase" id="RU361217"/>
    </source>
</evidence>
<dbReference type="SUPFAM" id="SSF51905">
    <property type="entry name" value="FAD/NAD(P)-binding domain"/>
    <property type="match status" value="1"/>
</dbReference>
<evidence type="ECO:0000256" key="5">
    <source>
        <dbReference type="ARBA" id="ARBA00022827"/>
    </source>
</evidence>
<feature type="domain" description="FAD dependent oxidoreductase" evidence="9">
    <location>
        <begin position="29"/>
        <end position="371"/>
    </location>
</feature>
<dbReference type="EMBL" id="CP036290">
    <property type="protein sequence ID" value="QDU86354.1"/>
    <property type="molecule type" value="Genomic_DNA"/>
</dbReference>
<dbReference type="GO" id="GO:0006071">
    <property type="term" value="P:glycerol metabolic process"/>
    <property type="evidence" value="ECO:0007669"/>
    <property type="project" value="UniProtKB-KW"/>
</dbReference>
<comment type="cofactor">
    <cofactor evidence="1 7">
        <name>FAD</name>
        <dbReference type="ChEBI" id="CHEBI:57692"/>
    </cofactor>
</comment>
<dbReference type="InterPro" id="IPR006076">
    <property type="entry name" value="FAD-dep_OxRdtase"/>
</dbReference>
<dbReference type="Proteomes" id="UP000319342">
    <property type="component" value="Chromosome"/>
</dbReference>
<feature type="domain" description="Alpha-glycerophosphate oxidase C-terminal" evidence="10">
    <location>
        <begin position="433"/>
        <end position="545"/>
    </location>
</feature>
<gene>
    <name evidence="11" type="primary">glpD</name>
    <name evidence="11" type="ORF">Pla163_35050</name>
</gene>
<protein>
    <recommendedName>
        <fullName evidence="7">Glycerol-3-phosphate dehydrogenase</fullName>
        <ecNumber evidence="7">1.1.5.3</ecNumber>
    </recommendedName>
</protein>
<evidence type="ECO:0000256" key="3">
    <source>
        <dbReference type="ARBA" id="ARBA00022630"/>
    </source>
</evidence>
<keyword evidence="3 7" id="KW-0285">Flavoprotein</keyword>
<dbReference type="AlphaFoldDB" id="A0A518D4G7"/>
<feature type="region of interest" description="Disordered" evidence="8">
    <location>
        <begin position="409"/>
        <end position="431"/>
    </location>
</feature>
<keyword evidence="4" id="KW-0319">Glycerol metabolism</keyword>
<dbReference type="GO" id="GO:0046168">
    <property type="term" value="P:glycerol-3-phosphate catabolic process"/>
    <property type="evidence" value="ECO:0007669"/>
    <property type="project" value="TreeGrafter"/>
</dbReference>
<dbReference type="Pfam" id="PF16901">
    <property type="entry name" value="DAO_C"/>
    <property type="match status" value="1"/>
</dbReference>
<dbReference type="Gene3D" id="1.10.8.870">
    <property type="entry name" value="Alpha-glycerophosphate oxidase, cap domain"/>
    <property type="match status" value="1"/>
</dbReference>
<dbReference type="EC" id="1.1.5.3" evidence="7"/>
<evidence type="ECO:0000256" key="1">
    <source>
        <dbReference type="ARBA" id="ARBA00001974"/>
    </source>
</evidence>
<dbReference type="Gene3D" id="3.30.9.10">
    <property type="entry name" value="D-Amino Acid Oxidase, subunit A, domain 2"/>
    <property type="match status" value="1"/>
</dbReference>
<dbReference type="PANTHER" id="PTHR11985">
    <property type="entry name" value="GLYCEROL-3-PHOSPHATE DEHYDROGENASE"/>
    <property type="match status" value="1"/>
</dbReference>
<comment type="similarity">
    <text evidence="2 7">Belongs to the FAD-dependent glycerol-3-phosphate dehydrogenase family.</text>
</comment>
<evidence type="ECO:0000259" key="10">
    <source>
        <dbReference type="Pfam" id="PF16901"/>
    </source>
</evidence>
<dbReference type="InterPro" id="IPR000447">
    <property type="entry name" value="G3P_DH_FAD-dep"/>
</dbReference>
<dbReference type="PROSITE" id="PS00977">
    <property type="entry name" value="FAD_G3PDH_1"/>
    <property type="match status" value="1"/>
</dbReference>
<organism evidence="11 12">
    <name type="scientific">Rohdeia mirabilis</name>
    <dbReference type="NCBI Taxonomy" id="2528008"/>
    <lineage>
        <taxon>Bacteria</taxon>
        <taxon>Pseudomonadati</taxon>
        <taxon>Planctomycetota</taxon>
        <taxon>Planctomycetia</taxon>
        <taxon>Planctomycetia incertae sedis</taxon>
        <taxon>Rohdeia</taxon>
    </lineage>
</organism>
<accession>A0A518D4G7</accession>
<evidence type="ECO:0000313" key="11">
    <source>
        <dbReference type="EMBL" id="QDU86354.1"/>
    </source>
</evidence>
<dbReference type="GO" id="GO:0004368">
    <property type="term" value="F:glycerol-3-phosphate dehydrogenase (quinone) activity"/>
    <property type="evidence" value="ECO:0007669"/>
    <property type="project" value="UniProtKB-EC"/>
</dbReference>
<keyword evidence="6 7" id="KW-0560">Oxidoreductase</keyword>
<dbReference type="Gene3D" id="3.50.50.60">
    <property type="entry name" value="FAD/NAD(P)-binding domain"/>
    <property type="match status" value="1"/>
</dbReference>
<evidence type="ECO:0000256" key="8">
    <source>
        <dbReference type="SAM" id="MobiDB-lite"/>
    </source>
</evidence>
<evidence type="ECO:0000313" key="12">
    <source>
        <dbReference type="Proteomes" id="UP000319342"/>
    </source>
</evidence>